<keyword evidence="3" id="KW-1185">Reference proteome</keyword>
<dbReference type="PANTHER" id="PTHR40446">
    <property type="entry name" value="N-ACETYLGLUCOSAMINE-1-PHOSPHODIESTER ALPHA-N-ACETYLGLUCOSAMINIDASE"/>
    <property type="match status" value="1"/>
</dbReference>
<evidence type="ECO:0000313" key="2">
    <source>
        <dbReference type="EMBL" id="GGA33733.1"/>
    </source>
</evidence>
<proteinExistence type="predicted"/>
<comment type="caution">
    <text evidence="2">The sequence shown here is derived from an EMBL/GenBank/DDBJ whole genome shotgun (WGS) entry which is preliminary data.</text>
</comment>
<accession>A0ABQ1FY53</accession>
<feature type="domain" description="Phosphodiester glycosidase" evidence="1">
    <location>
        <begin position="22"/>
        <end position="213"/>
    </location>
</feature>
<sequence>MDIFLNKFTPDFGKVTEPGAGVEVVLDEKGRVIDTHHSRGNPIPEKGSVLSATGDAADWLRIRARPGTRMKVKTKVFSDGRYLPLQSQVGIINGGPRLLQGGNTHITAFAEGFHWEENPEFYYRFGIYRNPRTLAGTTSEGDILLVTVDGRQPGFSVGLNFKESAELMKALGATDAVNLDGGGSTTMTVHQQMVNQPSDATGERPIGDAILVFPGK</sequence>
<reference evidence="3" key="1">
    <citation type="journal article" date="2019" name="Int. J. Syst. Evol. Microbiol.">
        <title>The Global Catalogue of Microorganisms (GCM) 10K type strain sequencing project: providing services to taxonomists for standard genome sequencing and annotation.</title>
        <authorList>
            <consortium name="The Broad Institute Genomics Platform"/>
            <consortium name="The Broad Institute Genome Sequencing Center for Infectious Disease"/>
            <person name="Wu L."/>
            <person name="Ma J."/>
        </authorList>
    </citation>
    <scope>NUCLEOTIDE SEQUENCE [LARGE SCALE GENOMIC DNA]</scope>
    <source>
        <strain evidence="3">CGMCC 1.12404</strain>
    </source>
</reference>
<dbReference type="InterPro" id="IPR018711">
    <property type="entry name" value="NAGPA"/>
</dbReference>
<gene>
    <name evidence="2" type="ORF">GCM10007416_03090</name>
</gene>
<evidence type="ECO:0000259" key="1">
    <source>
        <dbReference type="Pfam" id="PF09992"/>
    </source>
</evidence>
<dbReference type="EMBL" id="BMEX01000001">
    <property type="protein sequence ID" value="GGA33733.1"/>
    <property type="molecule type" value="Genomic_DNA"/>
</dbReference>
<dbReference type="PANTHER" id="PTHR40446:SF2">
    <property type="entry name" value="N-ACETYLGLUCOSAMINE-1-PHOSPHODIESTER ALPHA-N-ACETYLGLUCOSAMINIDASE"/>
    <property type="match status" value="1"/>
</dbReference>
<organism evidence="2 3">
    <name type="scientific">Kroppenstedtia guangzhouensis</name>
    <dbReference type="NCBI Taxonomy" id="1274356"/>
    <lineage>
        <taxon>Bacteria</taxon>
        <taxon>Bacillati</taxon>
        <taxon>Bacillota</taxon>
        <taxon>Bacilli</taxon>
        <taxon>Bacillales</taxon>
        <taxon>Thermoactinomycetaceae</taxon>
        <taxon>Kroppenstedtia</taxon>
    </lineage>
</organism>
<dbReference type="Proteomes" id="UP000617979">
    <property type="component" value="Unassembled WGS sequence"/>
</dbReference>
<dbReference type="Pfam" id="PF09992">
    <property type="entry name" value="NAGPA"/>
    <property type="match status" value="1"/>
</dbReference>
<name>A0ABQ1FY53_9BACL</name>
<protein>
    <recommendedName>
        <fullName evidence="1">Phosphodiester glycosidase domain-containing protein</fullName>
    </recommendedName>
</protein>
<evidence type="ECO:0000313" key="3">
    <source>
        <dbReference type="Proteomes" id="UP000617979"/>
    </source>
</evidence>